<dbReference type="Proteomes" id="UP000022910">
    <property type="component" value="Unassembled WGS sequence"/>
</dbReference>
<evidence type="ECO:0000313" key="2">
    <source>
        <dbReference type="Proteomes" id="UP000022910"/>
    </source>
</evidence>
<name>A0A015I0M2_RHIIW</name>
<dbReference type="SMR" id="A0A015I0M2"/>
<accession>A0A015I0M2</accession>
<sequence length="208" mass="24777">MPNTDNYKFHIPFYVTNDQHSKIIKENVNFLNACLHIALTSQIPDDTIPWVETYNLIPNMFIPVKYCDIIPKDPIYIFTTEGEIYIPPGSREWFTYMYNLERRIRRQQRFDEIAPKIERNTAEATYHGTTFKHLCSRLHHQECLTHIQNTYDEYIRHHIANKNHPDHINNDRKQKNLNRNLNKILSNLKKVAPDTHYGISDDTKAIER</sequence>
<keyword evidence="2" id="KW-1185">Reference proteome</keyword>
<organism evidence="1 2">
    <name type="scientific">Rhizophagus irregularis (strain DAOM 197198w)</name>
    <name type="common">Glomus intraradices</name>
    <dbReference type="NCBI Taxonomy" id="1432141"/>
    <lineage>
        <taxon>Eukaryota</taxon>
        <taxon>Fungi</taxon>
        <taxon>Fungi incertae sedis</taxon>
        <taxon>Mucoromycota</taxon>
        <taxon>Glomeromycotina</taxon>
        <taxon>Glomeromycetes</taxon>
        <taxon>Glomerales</taxon>
        <taxon>Glomeraceae</taxon>
        <taxon>Rhizophagus</taxon>
    </lineage>
</organism>
<comment type="caution">
    <text evidence="1">The sequence shown here is derived from an EMBL/GenBank/DDBJ whole genome shotgun (WGS) entry which is preliminary data.</text>
</comment>
<dbReference type="AlphaFoldDB" id="A0A015I0M2"/>
<evidence type="ECO:0000313" key="1">
    <source>
        <dbReference type="EMBL" id="EXX50482.1"/>
    </source>
</evidence>
<gene>
    <name evidence="1" type="ORF">RirG_270440</name>
</gene>
<dbReference type="EMBL" id="JEMT01029942">
    <property type="protein sequence ID" value="EXX50482.1"/>
    <property type="molecule type" value="Genomic_DNA"/>
</dbReference>
<dbReference type="HOGENOM" id="CLU_1321528_0_0_1"/>
<proteinExistence type="predicted"/>
<reference evidence="1 2" key="1">
    <citation type="submission" date="2014-02" db="EMBL/GenBank/DDBJ databases">
        <title>Single nucleus genome sequencing reveals high similarity among nuclei of an endomycorrhizal fungus.</title>
        <authorList>
            <person name="Lin K."/>
            <person name="Geurts R."/>
            <person name="Zhang Z."/>
            <person name="Limpens E."/>
            <person name="Saunders D.G."/>
            <person name="Mu D."/>
            <person name="Pang E."/>
            <person name="Cao H."/>
            <person name="Cha H."/>
            <person name="Lin T."/>
            <person name="Zhou Q."/>
            <person name="Shang Y."/>
            <person name="Li Y."/>
            <person name="Ivanov S."/>
            <person name="Sharma T."/>
            <person name="Velzen R.V."/>
            <person name="Ruijter N.D."/>
            <person name="Aanen D.K."/>
            <person name="Win J."/>
            <person name="Kamoun S."/>
            <person name="Bisseling T."/>
            <person name="Huang S."/>
        </authorList>
    </citation>
    <scope>NUCLEOTIDE SEQUENCE [LARGE SCALE GENOMIC DNA]</scope>
    <source>
        <strain evidence="2">DAOM197198w</strain>
    </source>
</reference>
<protein>
    <submittedName>
        <fullName evidence="1">Uncharacterized protein</fullName>
    </submittedName>
</protein>